<evidence type="ECO:0000256" key="1">
    <source>
        <dbReference type="ARBA" id="ARBA00006594"/>
    </source>
</evidence>
<dbReference type="InterPro" id="IPR011856">
    <property type="entry name" value="tRNA_endonuc-like_dom_sf"/>
</dbReference>
<dbReference type="InterPro" id="IPR001091">
    <property type="entry name" value="RM_Methyltransferase"/>
</dbReference>
<keyword evidence="6" id="KW-0255">Endonuclease</keyword>
<keyword evidence="2" id="KW-0489">Methyltransferase</keyword>
<dbReference type="AlphaFoldDB" id="A0A8J6N355"/>
<accession>A0A8J6N355</accession>
<protein>
    <submittedName>
        <fullName evidence="6">Restriction endonuclease</fullName>
    </submittedName>
</protein>
<dbReference type="SUPFAM" id="SSF53335">
    <property type="entry name" value="S-adenosyl-L-methionine-dependent methyltransferases"/>
    <property type="match status" value="1"/>
</dbReference>
<evidence type="ECO:0000259" key="4">
    <source>
        <dbReference type="Pfam" id="PF01555"/>
    </source>
</evidence>
<proteinExistence type="inferred from homology"/>
<reference evidence="6 7" key="1">
    <citation type="submission" date="2020-08" db="EMBL/GenBank/DDBJ databases">
        <title>Bridging the membrane lipid divide: bacteria of the FCB group superphylum have the potential to synthesize archaeal ether lipids.</title>
        <authorList>
            <person name="Villanueva L."/>
            <person name="Von Meijenfeldt F.A.B."/>
            <person name="Westbye A.B."/>
            <person name="Yadav S."/>
            <person name="Hopmans E.C."/>
            <person name="Dutilh B.E."/>
            <person name="Sinninghe Damste J.S."/>
        </authorList>
    </citation>
    <scope>NUCLEOTIDE SEQUENCE [LARGE SCALE GENOMIC DNA]</scope>
    <source>
        <strain evidence="6">NIOZ-UU27</strain>
    </source>
</reference>
<keyword evidence="6" id="KW-0540">Nuclease</keyword>
<dbReference type="Pfam" id="PF01555">
    <property type="entry name" value="N6_N4_Mtase"/>
    <property type="match status" value="1"/>
</dbReference>
<dbReference type="InterPro" id="IPR054557">
    <property type="entry name" value="NA-iREase1_dom"/>
</dbReference>
<feature type="domain" description="NACHT-associated inactive Restriction Endonuclease 1 sensor" evidence="5">
    <location>
        <begin position="419"/>
        <end position="517"/>
    </location>
</feature>
<dbReference type="GO" id="GO:0008170">
    <property type="term" value="F:N-methyltransferase activity"/>
    <property type="evidence" value="ECO:0007669"/>
    <property type="project" value="InterPro"/>
</dbReference>
<keyword evidence="6" id="KW-0378">Hydrolase</keyword>
<feature type="domain" description="DNA methylase N-4/N-6" evidence="4">
    <location>
        <begin position="26"/>
        <end position="352"/>
    </location>
</feature>
<evidence type="ECO:0000313" key="6">
    <source>
        <dbReference type="EMBL" id="MBC8179176.1"/>
    </source>
</evidence>
<evidence type="ECO:0000256" key="3">
    <source>
        <dbReference type="ARBA" id="ARBA00022679"/>
    </source>
</evidence>
<dbReference type="InterPro" id="IPR002941">
    <property type="entry name" value="DNA_methylase_N4/N6"/>
</dbReference>
<comment type="similarity">
    <text evidence="1">Belongs to the N(4)/N(6)-methyltransferase family.</text>
</comment>
<gene>
    <name evidence="6" type="ORF">H8E19_17380</name>
</gene>
<dbReference type="Proteomes" id="UP000650524">
    <property type="component" value="Unassembled WGS sequence"/>
</dbReference>
<dbReference type="Gene3D" id="3.40.1350.10">
    <property type="match status" value="1"/>
</dbReference>
<dbReference type="Gene3D" id="3.40.50.150">
    <property type="entry name" value="Vaccinia Virus protein VP39"/>
    <property type="match status" value="1"/>
</dbReference>
<dbReference type="GO" id="GO:0004519">
    <property type="term" value="F:endonuclease activity"/>
    <property type="evidence" value="ECO:0007669"/>
    <property type="project" value="UniProtKB-KW"/>
</dbReference>
<organism evidence="6 7">
    <name type="scientific">Candidatus Desulfacyla euxinica</name>
    <dbReference type="NCBI Taxonomy" id="2841693"/>
    <lineage>
        <taxon>Bacteria</taxon>
        <taxon>Deltaproteobacteria</taxon>
        <taxon>Candidatus Desulfacyla</taxon>
    </lineage>
</organism>
<sequence length="551" mass="63198">MTQDDNILYYGDNLPIMREEIPSQSVDLVYLDPPFNSNRNYNVLYQDEGGLDSEAQITAFEDTWHWDMKAEETYQELIMDAPSQISDMIGAFRGFIGTNQMMAYLVMMTIRLIELHRILKDTGSLYLHCDPTASHYLKMLLDTIFGGDQFRNEIIWKRTSAHSDTKQGVIHMGRIHDTILFYTKSNNVKRNEVYLPYDQTYIDRFYRYVDEDGRKYRLGDLTGPGGASKGNPSYEFMGVTRYWRYSRESMEELSKQGRIIQTKPGRVPAYKRYLDEMPGVPLQDMWTDLTPIGAQAKERLGYPTQKPVSLLERIIKASSKKGDVVLDPFCGCGTAIHTAQKLKRKWIGIDVTHLAIALLKYRLKDGFDIEAEKDYKIHGEPQDLAGAVQLAQDHRFQFQWWALSLIQAKPFGGQEGSKKGKKGKDRGIDGIINFIDDKKGKAKRVIVQVKSGKVKSGDIRDLKGTIEREKAEIGVFITLQNPTKDMNTEAASSGFYRSEEWHTQYPKLQILTIENLLNGMTVSMPPIKQTFKKAAKEMKWKEKQRVLFDKG</sequence>
<keyword evidence="3" id="KW-0808">Transferase</keyword>
<dbReference type="Pfam" id="PF22722">
    <property type="entry name" value="NA-iREase1"/>
    <property type="match status" value="1"/>
</dbReference>
<evidence type="ECO:0000259" key="5">
    <source>
        <dbReference type="Pfam" id="PF22722"/>
    </source>
</evidence>
<dbReference type="GO" id="GO:0003677">
    <property type="term" value="F:DNA binding"/>
    <property type="evidence" value="ECO:0007669"/>
    <property type="project" value="InterPro"/>
</dbReference>
<dbReference type="EMBL" id="JACNJD010000356">
    <property type="protein sequence ID" value="MBC8179176.1"/>
    <property type="molecule type" value="Genomic_DNA"/>
</dbReference>
<dbReference type="InterPro" id="IPR029063">
    <property type="entry name" value="SAM-dependent_MTases_sf"/>
</dbReference>
<evidence type="ECO:0000256" key="2">
    <source>
        <dbReference type="ARBA" id="ARBA00022603"/>
    </source>
</evidence>
<dbReference type="InterPro" id="IPR002052">
    <property type="entry name" value="DNA_methylase_N6_adenine_CS"/>
</dbReference>
<evidence type="ECO:0000313" key="7">
    <source>
        <dbReference type="Proteomes" id="UP000650524"/>
    </source>
</evidence>
<name>A0A8J6N355_9DELT</name>
<dbReference type="PRINTS" id="PR00508">
    <property type="entry name" value="S21N4MTFRASE"/>
</dbReference>
<comment type="caution">
    <text evidence="6">The sequence shown here is derived from an EMBL/GenBank/DDBJ whole genome shotgun (WGS) entry which is preliminary data.</text>
</comment>
<dbReference type="GO" id="GO:0032259">
    <property type="term" value="P:methylation"/>
    <property type="evidence" value="ECO:0007669"/>
    <property type="project" value="UniProtKB-KW"/>
</dbReference>
<dbReference type="PROSITE" id="PS00092">
    <property type="entry name" value="N6_MTASE"/>
    <property type="match status" value="1"/>
</dbReference>